<protein>
    <submittedName>
        <fullName evidence="1">Uncharacterized protein</fullName>
    </submittedName>
</protein>
<evidence type="ECO:0000313" key="2">
    <source>
        <dbReference type="Proteomes" id="UP000441399"/>
    </source>
</evidence>
<reference evidence="1 2" key="1">
    <citation type="submission" date="2019-11" db="EMBL/GenBank/DDBJ databases">
        <authorList>
            <person name="Holert J."/>
        </authorList>
    </citation>
    <scope>NUCLEOTIDE SEQUENCE [LARGE SCALE GENOMIC DNA]</scope>
    <source>
        <strain evidence="1">SB11_3</strain>
    </source>
</reference>
<accession>A0A5S9QMG5</accession>
<name>A0A5S9QMG5_9GAMM</name>
<evidence type="ECO:0000313" key="1">
    <source>
        <dbReference type="EMBL" id="CAA0119549.1"/>
    </source>
</evidence>
<proteinExistence type="predicted"/>
<dbReference type="AlphaFoldDB" id="A0A5S9QMG5"/>
<dbReference type="EMBL" id="CACSIO010000034">
    <property type="protein sequence ID" value="CAA0119549.1"/>
    <property type="molecule type" value="Genomic_DNA"/>
</dbReference>
<keyword evidence="2" id="KW-1185">Reference proteome</keyword>
<dbReference type="OrthoDB" id="9877201at2"/>
<organism evidence="1 2">
    <name type="scientific">BD1-7 clade bacterium</name>
    <dbReference type="NCBI Taxonomy" id="2029982"/>
    <lineage>
        <taxon>Bacteria</taxon>
        <taxon>Pseudomonadati</taxon>
        <taxon>Pseudomonadota</taxon>
        <taxon>Gammaproteobacteria</taxon>
        <taxon>Cellvibrionales</taxon>
        <taxon>Spongiibacteraceae</taxon>
        <taxon>BD1-7 clade</taxon>
    </lineage>
</organism>
<sequence length="264" mass="29237">MTDNQYANGFVSDRAGISILDFLADETPLSKSCIKQVAQVGGVWRMPEDGEPERVHRVKEQVKLGDEIHIYYDEALVNTKPFPMELVQDFDTFSIWKKPASIMPEQSLYCDHLSLERAIGRDTPADRDCYWAYPMQPEIGGLILLVHAKNIAAKLAVLEEQGGIAIDISVFAPELTTLEGITLMDESALGIRDQESVRGVLAENAQGYEDDLVEWATERMQSAGDTSEPINHILCCSKISLTHPANGENIITSLSDSSHDKLTT</sequence>
<dbReference type="Proteomes" id="UP000441399">
    <property type="component" value="Unassembled WGS sequence"/>
</dbReference>
<gene>
    <name evidence="1" type="ORF">OPDIPICF_02291</name>
</gene>